<keyword evidence="1" id="KW-0732">Signal</keyword>
<reference evidence="2 3" key="1">
    <citation type="submission" date="2014-06" db="EMBL/GenBank/DDBJ databases">
        <authorList>
            <person name="Swart Estienne"/>
        </authorList>
    </citation>
    <scope>NUCLEOTIDE SEQUENCE [LARGE SCALE GENOMIC DNA]</scope>
    <source>
        <strain evidence="2 3">130c</strain>
    </source>
</reference>
<feature type="chain" id="PRO_5001729015" evidence="1">
    <location>
        <begin position="22"/>
        <end position="211"/>
    </location>
</feature>
<dbReference type="EMBL" id="CCKQ01000762">
    <property type="protein sequence ID" value="CDW71859.1"/>
    <property type="molecule type" value="Genomic_DNA"/>
</dbReference>
<evidence type="ECO:0000313" key="2">
    <source>
        <dbReference type="EMBL" id="CDW71859.1"/>
    </source>
</evidence>
<name>A0A077ZQZ0_STYLE</name>
<evidence type="ECO:0000256" key="1">
    <source>
        <dbReference type="SAM" id="SignalP"/>
    </source>
</evidence>
<keyword evidence="3" id="KW-1185">Reference proteome</keyword>
<protein>
    <submittedName>
        <fullName evidence="2">Uncharacterized protein</fullName>
    </submittedName>
</protein>
<feature type="signal peptide" evidence="1">
    <location>
        <begin position="1"/>
        <end position="21"/>
    </location>
</feature>
<sequence length="211" mass="24627">MNKALVLALFLGLAVTKQNQGWFYPNENGSMESVISEEHFAFSYKAQADLGYGTHYGVAQTNPDKVETYGLHLYSFAAVHTEVLATRFYKYNARFTFEPVYCELYNQHIKWQRPEADNGKVHFYVKGDRSGRALAFTTMVKENAQVFETSLVDWIDDMENNDPFPSSQHVGFDSDFEQKYMDNYWQKSFESKVKDLTKLLNANYYDWKKLF</sequence>
<dbReference type="Proteomes" id="UP000039865">
    <property type="component" value="Unassembled WGS sequence"/>
</dbReference>
<proteinExistence type="predicted"/>
<accession>A0A077ZQZ0</accession>
<dbReference type="AlphaFoldDB" id="A0A077ZQZ0"/>
<dbReference type="InParanoid" id="A0A077ZQZ0"/>
<gene>
    <name evidence="2" type="primary">Contig6393.g6840</name>
    <name evidence="2" type="ORF">STYLEM_809</name>
</gene>
<evidence type="ECO:0000313" key="3">
    <source>
        <dbReference type="Proteomes" id="UP000039865"/>
    </source>
</evidence>
<organism evidence="2 3">
    <name type="scientific">Stylonychia lemnae</name>
    <name type="common">Ciliate</name>
    <dbReference type="NCBI Taxonomy" id="5949"/>
    <lineage>
        <taxon>Eukaryota</taxon>
        <taxon>Sar</taxon>
        <taxon>Alveolata</taxon>
        <taxon>Ciliophora</taxon>
        <taxon>Intramacronucleata</taxon>
        <taxon>Spirotrichea</taxon>
        <taxon>Stichotrichia</taxon>
        <taxon>Sporadotrichida</taxon>
        <taxon>Oxytrichidae</taxon>
        <taxon>Stylonychinae</taxon>
        <taxon>Stylonychia</taxon>
    </lineage>
</organism>